<proteinExistence type="predicted"/>
<organism evidence="1 2">
    <name type="scientific">Marinobacterium aestuarii</name>
    <dbReference type="NCBI Taxonomy" id="1821621"/>
    <lineage>
        <taxon>Bacteria</taxon>
        <taxon>Pseudomonadati</taxon>
        <taxon>Pseudomonadota</taxon>
        <taxon>Gammaproteobacteria</taxon>
        <taxon>Oceanospirillales</taxon>
        <taxon>Oceanospirillaceae</taxon>
        <taxon>Marinobacterium</taxon>
    </lineage>
</organism>
<evidence type="ECO:0000313" key="1">
    <source>
        <dbReference type="EMBL" id="ANG63851.1"/>
    </source>
</evidence>
<dbReference type="Pfam" id="PF07237">
    <property type="entry name" value="DUF1428"/>
    <property type="match status" value="1"/>
</dbReference>
<dbReference type="AlphaFoldDB" id="A0A1A9F1T7"/>
<dbReference type="EMBL" id="CP015839">
    <property type="protein sequence ID" value="ANG63851.1"/>
    <property type="molecule type" value="Genomic_DNA"/>
</dbReference>
<dbReference type="SUPFAM" id="SSF54909">
    <property type="entry name" value="Dimeric alpha+beta barrel"/>
    <property type="match status" value="1"/>
</dbReference>
<dbReference type="Gene3D" id="3.30.70.100">
    <property type="match status" value="1"/>
</dbReference>
<keyword evidence="2" id="KW-1185">Reference proteome</keyword>
<dbReference type="InterPro" id="IPR011008">
    <property type="entry name" value="Dimeric_a/b-barrel"/>
</dbReference>
<reference evidence="2" key="1">
    <citation type="submission" date="2016-05" db="EMBL/GenBank/DDBJ databases">
        <authorList>
            <person name="Baek K."/>
            <person name="Yang S.-J."/>
        </authorList>
    </citation>
    <scope>NUCLEOTIDE SEQUENCE [LARGE SCALE GENOMIC DNA]</scope>
    <source>
        <strain evidence="2">ST58-10</strain>
    </source>
</reference>
<dbReference type="Proteomes" id="UP000078070">
    <property type="component" value="Chromosome"/>
</dbReference>
<dbReference type="RefSeq" id="WP_067384714.1">
    <property type="nucleotide sequence ID" value="NZ_CP015839.1"/>
</dbReference>
<gene>
    <name evidence="1" type="ORF">A8C75_16125</name>
</gene>
<dbReference type="PIRSF" id="PIRSF007028">
    <property type="entry name" value="UCP007028"/>
    <property type="match status" value="1"/>
</dbReference>
<dbReference type="InterPro" id="IPR009874">
    <property type="entry name" value="DUF1428"/>
</dbReference>
<sequence>MNYVDGDVIAVPRENKEKYIELARNVAAVFKKHGALNLVECWGDDVPEGKVTSFPMAVQCKENEVVVFAWITWPSKAVRDTGMADAMADPLFANQEDPMPFDGKRMIFGGFQMIVNE</sequence>
<accession>A0A1A9F1T7</accession>
<dbReference type="OrthoDB" id="9792392at2"/>
<dbReference type="STRING" id="1821621.A8C75_16125"/>
<evidence type="ECO:0000313" key="2">
    <source>
        <dbReference type="Proteomes" id="UP000078070"/>
    </source>
</evidence>
<protein>
    <submittedName>
        <fullName evidence="1">RNA signal recognition particle</fullName>
    </submittedName>
</protein>
<reference evidence="1 2" key="2">
    <citation type="journal article" date="2018" name="Int. J. Syst. Evol. Microbiol.">
        <title>Marinobacterium aestuarii sp. nov., a benzene-degrading marine bacterium isolated from estuary sediment.</title>
        <authorList>
            <person name="Bae S.S."/>
            <person name="Jung J."/>
            <person name="Chung D."/>
            <person name="Baek K."/>
        </authorList>
    </citation>
    <scope>NUCLEOTIDE SEQUENCE [LARGE SCALE GENOMIC DNA]</scope>
    <source>
        <strain evidence="1 2">ST58-10</strain>
    </source>
</reference>
<name>A0A1A9F1T7_9GAMM</name>
<dbReference type="KEGG" id="mars:A8C75_16125"/>